<dbReference type="Proteomes" id="UP000001357">
    <property type="component" value="Unassembled WGS sequence"/>
</dbReference>
<evidence type="ECO:0000256" key="8">
    <source>
        <dbReference type="ARBA" id="ARBA00023136"/>
    </source>
</evidence>
<reference evidence="14 15" key="1">
    <citation type="journal article" date="2008" name="Nature">
        <title>The genome of the choanoflagellate Monosiga brevicollis and the origin of metazoans.</title>
        <authorList>
            <consortium name="JGI Sequencing"/>
            <person name="King N."/>
            <person name="Westbrook M.J."/>
            <person name="Young S.L."/>
            <person name="Kuo A."/>
            <person name="Abedin M."/>
            <person name="Chapman J."/>
            <person name="Fairclough S."/>
            <person name="Hellsten U."/>
            <person name="Isogai Y."/>
            <person name="Letunic I."/>
            <person name="Marr M."/>
            <person name="Pincus D."/>
            <person name="Putnam N."/>
            <person name="Rokas A."/>
            <person name="Wright K.J."/>
            <person name="Zuzow R."/>
            <person name="Dirks W."/>
            <person name="Good M."/>
            <person name="Goodstein D."/>
            <person name="Lemons D."/>
            <person name="Li W."/>
            <person name="Lyons J.B."/>
            <person name="Morris A."/>
            <person name="Nichols S."/>
            <person name="Richter D.J."/>
            <person name="Salamov A."/>
            <person name="Bork P."/>
            <person name="Lim W.A."/>
            <person name="Manning G."/>
            <person name="Miller W.T."/>
            <person name="McGinnis W."/>
            <person name="Shapiro H."/>
            <person name="Tjian R."/>
            <person name="Grigoriev I.V."/>
            <person name="Rokhsar D."/>
        </authorList>
    </citation>
    <scope>NUCLEOTIDE SEQUENCE [LARGE SCALE GENOMIC DNA]</scope>
    <source>
        <strain evidence="15">MX1 / ATCC 50154</strain>
    </source>
</reference>
<evidence type="ECO:0000256" key="4">
    <source>
        <dbReference type="ARBA" id="ARBA00022824"/>
    </source>
</evidence>
<dbReference type="GeneID" id="5891647"/>
<dbReference type="GO" id="GO:0046983">
    <property type="term" value="F:protein dimerization activity"/>
    <property type="evidence" value="ECO:0007669"/>
    <property type="project" value="InterPro"/>
</dbReference>
<evidence type="ECO:0000313" key="15">
    <source>
        <dbReference type="Proteomes" id="UP000001357"/>
    </source>
</evidence>
<gene>
    <name evidence="14" type="primary">Mb_HLH_10</name>
    <name evidence="14" type="ORF">MONBRDRAFT_32649</name>
</gene>
<evidence type="ECO:0000313" key="14">
    <source>
        <dbReference type="EMBL" id="EDQ88706.1"/>
    </source>
</evidence>
<dbReference type="InParanoid" id="A9V0W9"/>
<dbReference type="GO" id="GO:0005789">
    <property type="term" value="C:endoplasmic reticulum membrane"/>
    <property type="evidence" value="ECO:0007669"/>
    <property type="project" value="UniProtKB-SubCell"/>
</dbReference>
<keyword evidence="6" id="KW-0805">Transcription regulation</keyword>
<evidence type="ECO:0000256" key="5">
    <source>
        <dbReference type="ARBA" id="ARBA00022989"/>
    </source>
</evidence>
<dbReference type="CDD" id="cd11399">
    <property type="entry name" value="bHLHzip_scHMS1_like"/>
    <property type="match status" value="1"/>
</dbReference>
<feature type="domain" description="BHLH" evidence="13">
    <location>
        <begin position="254"/>
        <end position="309"/>
    </location>
</feature>
<keyword evidence="12" id="KW-0732">Signal</keyword>
<dbReference type="InterPro" id="IPR036638">
    <property type="entry name" value="HLH_DNA-bd_sf"/>
</dbReference>
<evidence type="ECO:0000256" key="9">
    <source>
        <dbReference type="ARBA" id="ARBA00023163"/>
    </source>
</evidence>
<keyword evidence="7" id="KW-0238">DNA-binding</keyword>
<feature type="region of interest" description="Disordered" evidence="11">
    <location>
        <begin position="711"/>
        <end position="741"/>
    </location>
</feature>
<feature type="chain" id="PRO_5002744950" description="BHLH domain-containing protein" evidence="12">
    <location>
        <begin position="24"/>
        <end position="1080"/>
    </location>
</feature>
<dbReference type="STRING" id="81824.A9V0W9"/>
<name>A9V0W9_MONBE</name>
<evidence type="ECO:0000256" key="7">
    <source>
        <dbReference type="ARBA" id="ARBA00023125"/>
    </source>
</evidence>
<sequence>MWRGCWWLGVGLSLIFSLSLSRARPDLNSNDSSSEAKLVAVLLCYHPGYLVSRAAVTLLDEISSSLPHLHATPEDDMHHLLHDPSEPLMHFNANDVATTLASTSMPTTGMPVPMMGASLIPEHHISAAVDHRVFAGKRTNAHSYAAHDDVHPAAKRAAPVAGVDTNNHPIITHGFPDIGPVVSQTLSAPPAPQPMVNPNSPELKPAVDDLSSSSVPENSDAASSLLPPVVPPPPPETFKKTVIKRQGPLKTAMDKKMAHNAVERRYRNSINDRITHLRRLLPPTWTTGPKVRTNKAAILQKVTAYLHFLIENNQELHREVTSLREVLAAHGLADAGNAVPTVSTNPTANVLEDLLAFDSAYDEAYPPTEPSTPSTVPAPAAAAMAMLNGTRRVQTGNMSPPSDVDSGHATSPNAPSSPGSVRSISPGAPGAPATATRMFMVACVAGFTFFSHSLSAGFGGAVEGPAMAMGPGRVLQSVQASGAGVNTGGDESLGLWSTALFWCMQVVSLLLLAVVIVIRDPVTESESAKIKAAHEHERKTAVARMLQHHETASWHADKALECLNQPQLGASRMQLGLANHVLRQALHTSRLGLWAERYFASSHGPAAAEFLAVLARTYHHRHQVMLDTRKDAVVTAASLECALAAVNAAEAAGSQLSPVELGRFYAALAVELVLQRGGSSFLAGMYLDKAKAVAACAAATASLAREACRTAVGPEQADEEDAESDHDVSLDNDGEGDPMTDPMANMEECEFAWMFEPQGRTYLLDGTWLTVSALGARKPGTLLSLSVAFRHHLLQQGMQDLVAGRDLALATSRLLELGKHAHVANHAHDHWWALATMVPMHWRQGQLREARSKLVQAERLCPKRDLLQESLYAVLRAQQALLDGDHALCWLALQRASCCYARLPPAHPVFAPALDEMARFLVLRQVMGVRVALYRLRSYLRRLPEAEVDALRERDGSVVTFDVMLTALQNDVDLATAFAQSLPYSQPQALLLRGICRCLAGARTEPTEQLFQQSWTLAEQLEQPYDVALAKLHMASCLSSSLPKALLRTQLEEAMHLFERLDAVDELNSCRKLTKLLDSR</sequence>
<dbReference type="InterPro" id="IPR011598">
    <property type="entry name" value="bHLH_dom"/>
</dbReference>
<dbReference type="PANTHER" id="PTHR46062">
    <property type="entry name" value="STEROL REGULATORY ELEMENT-BINDING PROTEIN"/>
    <property type="match status" value="1"/>
</dbReference>
<feature type="region of interest" description="Disordered" evidence="11">
    <location>
        <begin position="182"/>
        <end position="239"/>
    </location>
</feature>
<accession>A9V0W9</accession>
<keyword evidence="10" id="KW-0539">Nucleus</keyword>
<dbReference type="SMART" id="SM00353">
    <property type="entry name" value="HLH"/>
    <property type="match status" value="1"/>
</dbReference>
<keyword evidence="15" id="KW-1185">Reference proteome</keyword>
<dbReference type="GO" id="GO:0000981">
    <property type="term" value="F:DNA-binding transcription factor activity, RNA polymerase II-specific"/>
    <property type="evidence" value="ECO:0000318"/>
    <property type="project" value="GO_Central"/>
</dbReference>
<feature type="compositionally biased region" description="Acidic residues" evidence="11">
    <location>
        <begin position="716"/>
        <end position="738"/>
    </location>
</feature>
<dbReference type="RefSeq" id="XP_001746319.1">
    <property type="nucleotide sequence ID" value="XM_001746267.1"/>
</dbReference>
<dbReference type="Pfam" id="PF00010">
    <property type="entry name" value="HLH"/>
    <property type="match status" value="1"/>
</dbReference>
<proteinExistence type="predicted"/>
<keyword evidence="8" id="KW-0472">Membrane</keyword>
<dbReference type="eggNOG" id="KOG2588">
    <property type="taxonomic scope" value="Eukaryota"/>
</dbReference>
<comment type="subcellular location">
    <subcellularLocation>
        <location evidence="2">Endoplasmic reticulum membrane</location>
        <topology evidence="2">Multi-pass membrane protein</topology>
    </subcellularLocation>
    <subcellularLocation>
        <location evidence="1">Nucleus</location>
    </subcellularLocation>
</comment>
<dbReference type="OMA" id="ANIQWIC"/>
<keyword evidence="4" id="KW-0256">Endoplasmic reticulum</keyword>
<dbReference type="GO" id="GO:0005634">
    <property type="term" value="C:nucleus"/>
    <property type="evidence" value="ECO:0000318"/>
    <property type="project" value="GO_Central"/>
</dbReference>
<evidence type="ECO:0000256" key="2">
    <source>
        <dbReference type="ARBA" id="ARBA00004477"/>
    </source>
</evidence>
<dbReference type="PANTHER" id="PTHR46062:SF1">
    <property type="entry name" value="LP12374P"/>
    <property type="match status" value="1"/>
</dbReference>
<evidence type="ECO:0000256" key="12">
    <source>
        <dbReference type="SAM" id="SignalP"/>
    </source>
</evidence>
<feature type="signal peptide" evidence="12">
    <location>
        <begin position="1"/>
        <end position="23"/>
    </location>
</feature>
<evidence type="ECO:0000256" key="6">
    <source>
        <dbReference type="ARBA" id="ARBA00023015"/>
    </source>
</evidence>
<dbReference type="EMBL" id="CH991553">
    <property type="protein sequence ID" value="EDQ88706.1"/>
    <property type="molecule type" value="Genomic_DNA"/>
</dbReference>
<feature type="compositionally biased region" description="Polar residues" evidence="11">
    <location>
        <begin position="210"/>
        <end position="222"/>
    </location>
</feature>
<dbReference type="Gene3D" id="4.10.280.10">
    <property type="entry name" value="Helix-loop-helix DNA-binding domain"/>
    <property type="match status" value="1"/>
</dbReference>
<keyword evidence="5" id="KW-1133">Transmembrane helix</keyword>
<protein>
    <recommendedName>
        <fullName evidence="13">BHLH domain-containing protein</fullName>
    </recommendedName>
</protein>
<evidence type="ECO:0000256" key="3">
    <source>
        <dbReference type="ARBA" id="ARBA00022692"/>
    </source>
</evidence>
<dbReference type="PROSITE" id="PS50888">
    <property type="entry name" value="BHLH"/>
    <property type="match status" value="1"/>
</dbReference>
<keyword evidence="9" id="KW-0804">Transcription</keyword>
<dbReference type="AlphaFoldDB" id="A9V0W9"/>
<dbReference type="GO" id="GO:0000978">
    <property type="term" value="F:RNA polymerase II cis-regulatory region sequence-specific DNA binding"/>
    <property type="evidence" value="ECO:0000318"/>
    <property type="project" value="GO_Central"/>
</dbReference>
<evidence type="ECO:0000256" key="11">
    <source>
        <dbReference type="SAM" id="MobiDB-lite"/>
    </source>
</evidence>
<evidence type="ECO:0000256" key="10">
    <source>
        <dbReference type="ARBA" id="ARBA00023242"/>
    </source>
</evidence>
<dbReference type="KEGG" id="mbr:MONBRDRAFT_32649"/>
<feature type="region of interest" description="Disordered" evidence="11">
    <location>
        <begin position="392"/>
        <end position="429"/>
    </location>
</feature>
<feature type="compositionally biased region" description="Polar residues" evidence="11">
    <location>
        <begin position="408"/>
        <end position="423"/>
    </location>
</feature>
<dbReference type="FunCoup" id="A9V0W9">
    <property type="interactions" value="790"/>
</dbReference>
<organism evidence="14 15">
    <name type="scientific">Monosiga brevicollis</name>
    <name type="common">Choanoflagellate</name>
    <dbReference type="NCBI Taxonomy" id="81824"/>
    <lineage>
        <taxon>Eukaryota</taxon>
        <taxon>Choanoflagellata</taxon>
        <taxon>Craspedida</taxon>
        <taxon>Salpingoecidae</taxon>
        <taxon>Monosiga</taxon>
    </lineage>
</organism>
<evidence type="ECO:0000259" key="13">
    <source>
        <dbReference type="PROSITE" id="PS50888"/>
    </source>
</evidence>
<dbReference type="GO" id="GO:0006357">
    <property type="term" value="P:regulation of transcription by RNA polymerase II"/>
    <property type="evidence" value="ECO:0000318"/>
    <property type="project" value="GO_Central"/>
</dbReference>
<evidence type="ECO:0000256" key="1">
    <source>
        <dbReference type="ARBA" id="ARBA00004123"/>
    </source>
</evidence>
<dbReference type="SUPFAM" id="SSF47459">
    <property type="entry name" value="HLH, helix-loop-helix DNA-binding domain"/>
    <property type="match status" value="1"/>
</dbReference>
<keyword evidence="3" id="KW-0812">Transmembrane</keyword>